<reference evidence="3 4" key="1">
    <citation type="submission" date="2015-09" db="EMBL/GenBank/DDBJ databases">
        <title>Draft genome of the scarab beetle Oryctes borbonicus.</title>
        <authorList>
            <person name="Meyer J.M."/>
            <person name="Markov G.V."/>
            <person name="Baskaran P."/>
            <person name="Herrmann M."/>
            <person name="Sommer R.J."/>
            <person name="Roedelsperger C."/>
        </authorList>
    </citation>
    <scope>NUCLEOTIDE SEQUENCE [LARGE SCALE GENOMIC DNA]</scope>
    <source>
        <strain evidence="3">OB123</strain>
        <tissue evidence="3">Whole animal</tissue>
    </source>
</reference>
<accession>A0A0T6BCV5</accession>
<protein>
    <recommendedName>
        <fullName evidence="5">C-type lectin</fullName>
    </recommendedName>
</protein>
<comment type="caution">
    <text evidence="3">The sequence shown here is derived from an EMBL/GenBank/DDBJ whole genome shotgun (WGS) entry which is preliminary data.</text>
</comment>
<evidence type="ECO:0008006" key="5">
    <source>
        <dbReference type="Google" id="ProtNLM"/>
    </source>
</evidence>
<dbReference type="Proteomes" id="UP000051574">
    <property type="component" value="Unassembled WGS sequence"/>
</dbReference>
<evidence type="ECO:0000313" key="4">
    <source>
        <dbReference type="Proteomes" id="UP000051574"/>
    </source>
</evidence>
<keyword evidence="2" id="KW-0732">Signal</keyword>
<evidence type="ECO:0000256" key="2">
    <source>
        <dbReference type="SAM" id="SignalP"/>
    </source>
</evidence>
<name>A0A0T6BCV5_9SCAR</name>
<feature type="signal peptide" evidence="2">
    <location>
        <begin position="1"/>
        <end position="21"/>
    </location>
</feature>
<feature type="compositionally biased region" description="Basic and acidic residues" evidence="1">
    <location>
        <begin position="60"/>
        <end position="71"/>
    </location>
</feature>
<dbReference type="InterPro" id="IPR016187">
    <property type="entry name" value="CTDL_fold"/>
</dbReference>
<proteinExistence type="predicted"/>
<dbReference type="EMBL" id="LJIG01001999">
    <property type="protein sequence ID" value="KRT84941.1"/>
    <property type="molecule type" value="Genomic_DNA"/>
</dbReference>
<dbReference type="AlphaFoldDB" id="A0A0T6BCV5"/>
<evidence type="ECO:0000256" key="1">
    <source>
        <dbReference type="SAM" id="MobiDB-lite"/>
    </source>
</evidence>
<sequence length="550" mass="62538">MRRLDTIFSLITLLITNKLMCDGILIANTDSSGFSRGDPAPGRSPGPPSGDKYKSRSSSFHRDITDEKEERCSWEEDGVHHLATSDDKTNVTTVVSHRLFNTDVLVFEMVYQVTIRQLRVQKPATNGEYIISSTIRGLPKGNFHPTATGRSSSCPEHVHKGQFFEYASVVLNWTMEETRQFNGSNVTFTLKYKTDSRPVIYEAVYEIPIIQDCQLWLKNESGEEIGSWHFPRRRDCLCWFPGPSSDHGLVIDVTRLNVPCARGDYLYFSGLNISSSSSPYQQQQHIRGHRQTHICGKLEELPLSDRRVYFPPSHTPPFLRLHGDPVFAFNYRLVDFCYNVTFTSRNGSFDLGSPKANLRCTFKIYLPYGHRIALTLIVSGVSERIHSDQNKDEESKIKEEQEEEEISDECSGGLRFELQDGNGGIRSHCTRAGDAERRVEFVSHENKLVLKIWSISNHLGGSASLSSSSLAFPSLKMKYRAEPIEELTRTCDFGWIVHRQFCLIAIEEMRLPWMQAEMECGRRGGHLASVRNGDTQEIINRMLLNRSPLI</sequence>
<dbReference type="OrthoDB" id="2142683at2759"/>
<organism evidence="3 4">
    <name type="scientific">Oryctes borbonicus</name>
    <dbReference type="NCBI Taxonomy" id="1629725"/>
    <lineage>
        <taxon>Eukaryota</taxon>
        <taxon>Metazoa</taxon>
        <taxon>Ecdysozoa</taxon>
        <taxon>Arthropoda</taxon>
        <taxon>Hexapoda</taxon>
        <taxon>Insecta</taxon>
        <taxon>Pterygota</taxon>
        <taxon>Neoptera</taxon>
        <taxon>Endopterygota</taxon>
        <taxon>Coleoptera</taxon>
        <taxon>Polyphaga</taxon>
        <taxon>Scarabaeiformia</taxon>
        <taxon>Scarabaeidae</taxon>
        <taxon>Dynastinae</taxon>
        <taxon>Oryctes</taxon>
    </lineage>
</organism>
<dbReference type="InterPro" id="IPR016186">
    <property type="entry name" value="C-type_lectin-like/link_sf"/>
</dbReference>
<keyword evidence="4" id="KW-1185">Reference proteome</keyword>
<dbReference type="SUPFAM" id="SSF56436">
    <property type="entry name" value="C-type lectin-like"/>
    <property type="match status" value="1"/>
</dbReference>
<feature type="region of interest" description="Disordered" evidence="1">
    <location>
        <begin position="32"/>
        <end position="71"/>
    </location>
</feature>
<feature type="chain" id="PRO_5006668580" description="C-type lectin" evidence="2">
    <location>
        <begin position="22"/>
        <end position="550"/>
    </location>
</feature>
<evidence type="ECO:0000313" key="3">
    <source>
        <dbReference type="EMBL" id="KRT84941.1"/>
    </source>
</evidence>
<dbReference type="Gene3D" id="3.10.100.10">
    <property type="entry name" value="Mannose-Binding Protein A, subunit A"/>
    <property type="match status" value="1"/>
</dbReference>
<gene>
    <name evidence="3" type="ORF">AMK59_2254</name>
</gene>